<comment type="caution">
    <text evidence="3">The sequence shown here is derived from an EMBL/GenBank/DDBJ whole genome shotgun (WGS) entry which is preliminary data.</text>
</comment>
<keyword evidence="4" id="KW-1185">Reference proteome</keyword>
<name>A0A841FTI4_9ACTN</name>
<accession>A0A841FTI4</accession>
<dbReference type="EMBL" id="JACHGT010000006">
    <property type="protein sequence ID" value="MBB6035290.1"/>
    <property type="molecule type" value="Genomic_DNA"/>
</dbReference>
<dbReference type="CDD" id="cd00161">
    <property type="entry name" value="beta-trefoil_Ricin-like"/>
    <property type="match status" value="1"/>
</dbReference>
<dbReference type="InterPro" id="IPR035992">
    <property type="entry name" value="Ricin_B-like_lectins"/>
</dbReference>
<evidence type="ECO:0000313" key="4">
    <source>
        <dbReference type="Proteomes" id="UP000548476"/>
    </source>
</evidence>
<dbReference type="Pfam" id="PF00652">
    <property type="entry name" value="Ricin_B_lectin"/>
    <property type="match status" value="1"/>
</dbReference>
<proteinExistence type="predicted"/>
<evidence type="ECO:0000259" key="2">
    <source>
        <dbReference type="Pfam" id="PF00652"/>
    </source>
</evidence>
<reference evidence="3 4" key="1">
    <citation type="submission" date="2020-08" db="EMBL/GenBank/DDBJ databases">
        <title>Genomic Encyclopedia of Type Strains, Phase IV (KMG-IV): sequencing the most valuable type-strain genomes for metagenomic binning, comparative biology and taxonomic classification.</title>
        <authorList>
            <person name="Goeker M."/>
        </authorList>
    </citation>
    <scope>NUCLEOTIDE SEQUENCE [LARGE SCALE GENOMIC DNA]</scope>
    <source>
        <strain evidence="3 4">YIM 65646</strain>
    </source>
</reference>
<feature type="region of interest" description="Disordered" evidence="1">
    <location>
        <begin position="42"/>
        <end position="68"/>
    </location>
</feature>
<dbReference type="PROSITE" id="PS50231">
    <property type="entry name" value="RICIN_B_LECTIN"/>
    <property type="match status" value="1"/>
</dbReference>
<evidence type="ECO:0000256" key="1">
    <source>
        <dbReference type="SAM" id="MobiDB-lite"/>
    </source>
</evidence>
<feature type="domain" description="Ricin B lectin" evidence="2">
    <location>
        <begin position="137"/>
        <end position="225"/>
    </location>
</feature>
<dbReference type="Proteomes" id="UP000548476">
    <property type="component" value="Unassembled WGS sequence"/>
</dbReference>
<dbReference type="RefSeq" id="WP_184788138.1">
    <property type="nucleotide sequence ID" value="NZ_BONT01000004.1"/>
</dbReference>
<protein>
    <recommendedName>
        <fullName evidence="2">Ricin B lectin domain-containing protein</fullName>
    </recommendedName>
</protein>
<sequence>MRSKDALIAGAVAVLAFGTVFTGLSVIRGEFRDNTVDMYRDYDSGEPDGRDFALPDSGNDPAPASPVTDPEVPLADGAYVLQPAHSLKCLAGADVDGRVLLVQRTCLLGEKAPVQPETMPMIQLTETGGGNYLVQLAGAAGLCMTVDYGIGEEGRLVGQQECNPGLYHQRFILKAVEKPVAGGFQIRPEHSELCLTVPKSSTKSGVSLVQSECKKNAANQEFMVDPAIV</sequence>
<dbReference type="Gene3D" id="2.80.10.50">
    <property type="match status" value="1"/>
</dbReference>
<dbReference type="SUPFAM" id="SSF50370">
    <property type="entry name" value="Ricin B-like lectins"/>
    <property type="match status" value="1"/>
</dbReference>
<feature type="compositionally biased region" description="Basic and acidic residues" evidence="1">
    <location>
        <begin position="42"/>
        <end position="53"/>
    </location>
</feature>
<dbReference type="AlphaFoldDB" id="A0A841FTI4"/>
<organism evidence="3 4">
    <name type="scientific">Phytomonospora endophytica</name>
    <dbReference type="NCBI Taxonomy" id="714109"/>
    <lineage>
        <taxon>Bacteria</taxon>
        <taxon>Bacillati</taxon>
        <taxon>Actinomycetota</taxon>
        <taxon>Actinomycetes</taxon>
        <taxon>Micromonosporales</taxon>
        <taxon>Micromonosporaceae</taxon>
        <taxon>Phytomonospora</taxon>
    </lineage>
</organism>
<evidence type="ECO:0000313" key="3">
    <source>
        <dbReference type="EMBL" id="MBB6035290.1"/>
    </source>
</evidence>
<dbReference type="InterPro" id="IPR000772">
    <property type="entry name" value="Ricin_B_lectin"/>
</dbReference>
<gene>
    <name evidence="3" type="ORF">HNR73_003147</name>
</gene>